<reference evidence="1 2" key="1">
    <citation type="journal article" date="2020" name="BMC Genomics">
        <title>Correction to: Identification and distribution of gene clusters required for synthesis of sphingolipid metabolism inhibitors in diverse species of the filamentous fungus Fusarium.</title>
        <authorList>
            <person name="Kim H.S."/>
            <person name="Lohmar J.M."/>
            <person name="Busman M."/>
            <person name="Brown D.W."/>
            <person name="Naumann T.A."/>
            <person name="Divon H.H."/>
            <person name="Lysoe E."/>
            <person name="Uhlig S."/>
            <person name="Proctor R.H."/>
        </authorList>
    </citation>
    <scope>NUCLEOTIDE SEQUENCE [LARGE SCALE GENOMIC DNA]</scope>
    <source>
        <strain evidence="1 2">NRRL 25214</strain>
    </source>
</reference>
<proteinExistence type="predicted"/>
<comment type="caution">
    <text evidence="1">The sequence shown here is derived from an EMBL/GenBank/DDBJ whole genome shotgun (WGS) entry which is preliminary data.</text>
</comment>
<keyword evidence="2" id="KW-1185">Reference proteome</keyword>
<protein>
    <submittedName>
        <fullName evidence="1">Uncharacterized protein</fullName>
    </submittedName>
</protein>
<dbReference type="EMBL" id="JABEVY010000504">
    <property type="protein sequence ID" value="KAF5230822.1"/>
    <property type="molecule type" value="Genomic_DNA"/>
</dbReference>
<gene>
    <name evidence="1" type="ORF">FANTH_13673</name>
</gene>
<organism evidence="1 2">
    <name type="scientific">Fusarium anthophilum</name>
    <dbReference type="NCBI Taxonomy" id="48485"/>
    <lineage>
        <taxon>Eukaryota</taxon>
        <taxon>Fungi</taxon>
        <taxon>Dikarya</taxon>
        <taxon>Ascomycota</taxon>
        <taxon>Pezizomycotina</taxon>
        <taxon>Sordariomycetes</taxon>
        <taxon>Hypocreomycetidae</taxon>
        <taxon>Hypocreales</taxon>
        <taxon>Nectriaceae</taxon>
        <taxon>Fusarium</taxon>
        <taxon>Fusarium fujikuroi species complex</taxon>
    </lineage>
</organism>
<sequence>MLRLRGGFLGQSMFYFTSESGFHFLRFPRNIFIQTATTKDRNIGRMDTMETRVSARMDGIRTSIIVVNLSDLMSFADPRLLTLLQGVGVELEDDWTVEQKRKVFLGAIGVMQLPTL</sequence>
<accession>A0A8H4YMF9</accession>
<dbReference type="AlphaFoldDB" id="A0A8H4YMF9"/>
<name>A0A8H4YMF9_9HYPO</name>
<evidence type="ECO:0000313" key="1">
    <source>
        <dbReference type="EMBL" id="KAF5230822.1"/>
    </source>
</evidence>
<dbReference type="Proteomes" id="UP000573603">
    <property type="component" value="Unassembled WGS sequence"/>
</dbReference>
<evidence type="ECO:0000313" key="2">
    <source>
        <dbReference type="Proteomes" id="UP000573603"/>
    </source>
</evidence>